<dbReference type="InterPro" id="IPR018640">
    <property type="entry name" value="DUF2063"/>
</dbReference>
<evidence type="ECO:0000313" key="3">
    <source>
        <dbReference type="Proteomes" id="UP001596495"/>
    </source>
</evidence>
<keyword evidence="3" id="KW-1185">Reference proteome</keyword>
<evidence type="ECO:0000313" key="2">
    <source>
        <dbReference type="EMBL" id="MFC7434524.1"/>
    </source>
</evidence>
<name>A0ABW2R8X6_9BURK</name>
<organism evidence="2 3">
    <name type="scientific">Hydrogenophaga bisanensis</name>
    <dbReference type="NCBI Taxonomy" id="439611"/>
    <lineage>
        <taxon>Bacteria</taxon>
        <taxon>Pseudomonadati</taxon>
        <taxon>Pseudomonadota</taxon>
        <taxon>Betaproteobacteria</taxon>
        <taxon>Burkholderiales</taxon>
        <taxon>Comamonadaceae</taxon>
        <taxon>Hydrogenophaga</taxon>
    </lineage>
</organism>
<keyword evidence="2" id="KW-0238">DNA-binding</keyword>
<sequence length="284" mass="30414">MNTRPLQALAQQQNALLQALFVRPSNAAAQAVIADLHCLLQVHDEQTKRGLAAYQANSHTLAERALRSVYPVIADLIGHDNFVGLARDLWHEHPPQHGDLAQWGDALPAFLDGNPQLADTPYLGDVARAEWALHRAANAPDAAPNLPSFARLVHEDPQGLALVLAPGTALIASRYPVASLVNAHLHGTPTLSEAGQRLREGHAEHALIWRQGWRPRISGIDAPTAALLTALLQGADLPKALDATTQTNGAHPAFDFSAWLTAAVTDGLALGVHPLNHSHLENTP</sequence>
<gene>
    <name evidence="2" type="ORF">ACFQNJ_08370</name>
</gene>
<dbReference type="EMBL" id="JBHTBX010000004">
    <property type="protein sequence ID" value="MFC7434524.1"/>
    <property type="molecule type" value="Genomic_DNA"/>
</dbReference>
<dbReference type="RefSeq" id="WP_382255962.1">
    <property type="nucleotide sequence ID" value="NZ_JBHTBX010000004.1"/>
</dbReference>
<evidence type="ECO:0000259" key="1">
    <source>
        <dbReference type="Pfam" id="PF09836"/>
    </source>
</evidence>
<comment type="caution">
    <text evidence="2">The sequence shown here is derived from an EMBL/GenBank/DDBJ whole genome shotgun (WGS) entry which is preliminary data.</text>
</comment>
<proteinExistence type="predicted"/>
<accession>A0ABW2R8X6</accession>
<dbReference type="Pfam" id="PF09836">
    <property type="entry name" value="DUF2063"/>
    <property type="match status" value="1"/>
</dbReference>
<feature type="domain" description="Putative DNA-binding" evidence="1">
    <location>
        <begin position="12"/>
        <end position="111"/>
    </location>
</feature>
<reference evidence="3" key="1">
    <citation type="journal article" date="2019" name="Int. J. Syst. Evol. Microbiol.">
        <title>The Global Catalogue of Microorganisms (GCM) 10K type strain sequencing project: providing services to taxonomists for standard genome sequencing and annotation.</title>
        <authorList>
            <consortium name="The Broad Institute Genomics Platform"/>
            <consortium name="The Broad Institute Genome Sequencing Center for Infectious Disease"/>
            <person name="Wu L."/>
            <person name="Ma J."/>
        </authorList>
    </citation>
    <scope>NUCLEOTIDE SEQUENCE [LARGE SCALE GENOMIC DNA]</scope>
    <source>
        <strain evidence="3">CCUG 54518</strain>
    </source>
</reference>
<dbReference type="GO" id="GO:0003677">
    <property type="term" value="F:DNA binding"/>
    <property type="evidence" value="ECO:0007669"/>
    <property type="project" value="UniProtKB-KW"/>
</dbReference>
<dbReference type="Proteomes" id="UP001596495">
    <property type="component" value="Unassembled WGS sequence"/>
</dbReference>
<protein>
    <submittedName>
        <fullName evidence="2">DNA-binding domain-containing protein</fullName>
    </submittedName>
</protein>